<comment type="caution">
    <text evidence="1">The sequence shown here is derived from an EMBL/GenBank/DDBJ whole genome shotgun (WGS) entry which is preliminary data.</text>
</comment>
<organism evidence="1 2">
    <name type="scientific">Stephania japonica</name>
    <dbReference type="NCBI Taxonomy" id="461633"/>
    <lineage>
        <taxon>Eukaryota</taxon>
        <taxon>Viridiplantae</taxon>
        <taxon>Streptophyta</taxon>
        <taxon>Embryophyta</taxon>
        <taxon>Tracheophyta</taxon>
        <taxon>Spermatophyta</taxon>
        <taxon>Magnoliopsida</taxon>
        <taxon>Ranunculales</taxon>
        <taxon>Menispermaceae</taxon>
        <taxon>Menispermoideae</taxon>
        <taxon>Cissampelideae</taxon>
        <taxon>Stephania</taxon>
    </lineage>
</organism>
<dbReference type="InterPro" id="IPR036249">
    <property type="entry name" value="Thioredoxin-like_sf"/>
</dbReference>
<protein>
    <submittedName>
        <fullName evidence="1">Uncharacterized protein</fullName>
    </submittedName>
</protein>
<dbReference type="Proteomes" id="UP001417504">
    <property type="component" value="Unassembled WGS sequence"/>
</dbReference>
<dbReference type="SUPFAM" id="SSF52833">
    <property type="entry name" value="Thioredoxin-like"/>
    <property type="match status" value="1"/>
</dbReference>
<reference evidence="1 2" key="1">
    <citation type="submission" date="2024-01" db="EMBL/GenBank/DDBJ databases">
        <title>Genome assemblies of Stephania.</title>
        <authorList>
            <person name="Yang L."/>
        </authorList>
    </citation>
    <scope>NUCLEOTIDE SEQUENCE [LARGE SCALE GENOMIC DNA]</scope>
    <source>
        <strain evidence="1">QJT</strain>
        <tissue evidence="1">Leaf</tissue>
    </source>
</reference>
<dbReference type="EMBL" id="JBBNAE010000006">
    <property type="protein sequence ID" value="KAK9116898.1"/>
    <property type="molecule type" value="Genomic_DNA"/>
</dbReference>
<evidence type="ECO:0000313" key="2">
    <source>
        <dbReference type="Proteomes" id="UP001417504"/>
    </source>
</evidence>
<dbReference type="Gene3D" id="3.40.30.10">
    <property type="entry name" value="Glutaredoxin"/>
    <property type="match status" value="1"/>
</dbReference>
<evidence type="ECO:0000313" key="1">
    <source>
        <dbReference type="EMBL" id="KAK9116898.1"/>
    </source>
</evidence>
<dbReference type="AlphaFoldDB" id="A0AAP0IL04"/>
<sequence length="68" mass="7572">MMKPVEVSAIFCGPGKGMEPVLVELDVAKAYRVQSVQMLMLSKEGKQVDELVGVDEGELERKIEKYKS</sequence>
<keyword evidence="2" id="KW-1185">Reference proteome</keyword>
<gene>
    <name evidence="1" type="ORF">Sjap_015845</name>
</gene>
<dbReference type="CDD" id="cd02947">
    <property type="entry name" value="TRX_family"/>
    <property type="match status" value="1"/>
</dbReference>
<proteinExistence type="predicted"/>
<accession>A0AAP0IL04</accession>
<name>A0AAP0IL04_9MAGN</name>